<dbReference type="OrthoDB" id="19020at2157"/>
<organism evidence="2 3">
    <name type="scientific">Halovenus aranensis</name>
    <dbReference type="NCBI Taxonomy" id="890420"/>
    <lineage>
        <taxon>Archaea</taxon>
        <taxon>Methanobacteriati</taxon>
        <taxon>Methanobacteriota</taxon>
        <taxon>Stenosarchaea group</taxon>
        <taxon>Halobacteria</taxon>
        <taxon>Halobacteriales</taxon>
        <taxon>Haloarculaceae</taxon>
        <taxon>Halovenus</taxon>
    </lineage>
</organism>
<accession>A0A1G8TM62</accession>
<sequence>MDWLRERPIAHRGLHSDRVPENSLPAFEKAVSAGYPAELDVRVTADGVPVVFHDRKLDRLTDSTGAVRNTRWEELADCTLLDSEETVQRLDTVLDVVDGEVPLLIELKNTNRPGKLERAVASCLDGYDGDFAIQSFNPLVLWWFRRHRSEWARGQLAPLALGSGLLSRTVLKYLVPSVYTNPDFVGYGCNLLPKLPFSRGNKERHVLAWTVRSEDTLNQIEPHVDNVIFEAIRP</sequence>
<proteinExistence type="predicted"/>
<dbReference type="InterPro" id="IPR017946">
    <property type="entry name" value="PLC-like_Pdiesterase_TIM-brl"/>
</dbReference>
<gene>
    <name evidence="2" type="ORF">SAMN05216226_103150</name>
</gene>
<reference evidence="2 3" key="1">
    <citation type="submission" date="2016-10" db="EMBL/GenBank/DDBJ databases">
        <authorList>
            <person name="de Groot N.N."/>
        </authorList>
    </citation>
    <scope>NUCLEOTIDE SEQUENCE [LARGE SCALE GENOMIC DNA]</scope>
    <source>
        <strain evidence="2 3">IBRC-M10015</strain>
    </source>
</reference>
<name>A0A1G8TM62_9EURY</name>
<dbReference type="PROSITE" id="PS51704">
    <property type="entry name" value="GP_PDE"/>
    <property type="match status" value="1"/>
</dbReference>
<dbReference type="SUPFAM" id="SSF51695">
    <property type="entry name" value="PLC-like phosphodiesterases"/>
    <property type="match status" value="1"/>
</dbReference>
<feature type="domain" description="GP-PDE" evidence="1">
    <location>
        <begin position="6"/>
        <end position="234"/>
    </location>
</feature>
<evidence type="ECO:0000259" key="1">
    <source>
        <dbReference type="PROSITE" id="PS51704"/>
    </source>
</evidence>
<dbReference type="PANTHER" id="PTHR46211:SF14">
    <property type="entry name" value="GLYCEROPHOSPHODIESTER PHOSPHODIESTERASE"/>
    <property type="match status" value="1"/>
</dbReference>
<dbReference type="PANTHER" id="PTHR46211">
    <property type="entry name" value="GLYCEROPHOSPHORYL DIESTER PHOSPHODIESTERASE"/>
    <property type="match status" value="1"/>
</dbReference>
<dbReference type="STRING" id="890420.SAMN05216226_103150"/>
<dbReference type="RefSeq" id="WP_092699761.1">
    <property type="nucleotide sequence ID" value="NZ_FNFC01000003.1"/>
</dbReference>
<dbReference type="GO" id="GO:0008081">
    <property type="term" value="F:phosphoric diester hydrolase activity"/>
    <property type="evidence" value="ECO:0007669"/>
    <property type="project" value="InterPro"/>
</dbReference>
<dbReference type="EMBL" id="FNFC01000003">
    <property type="protein sequence ID" value="SDJ42676.1"/>
    <property type="molecule type" value="Genomic_DNA"/>
</dbReference>
<protein>
    <submittedName>
        <fullName evidence="2">Glycerophosphoryl diester phosphodiesterase</fullName>
    </submittedName>
</protein>
<dbReference type="AlphaFoldDB" id="A0A1G8TM62"/>
<dbReference type="Pfam" id="PF03009">
    <property type="entry name" value="GDPD"/>
    <property type="match status" value="1"/>
</dbReference>
<dbReference type="Gene3D" id="3.20.20.190">
    <property type="entry name" value="Phosphatidylinositol (PI) phosphodiesterase"/>
    <property type="match status" value="1"/>
</dbReference>
<dbReference type="Proteomes" id="UP000198856">
    <property type="component" value="Unassembled WGS sequence"/>
</dbReference>
<dbReference type="GO" id="GO:0006629">
    <property type="term" value="P:lipid metabolic process"/>
    <property type="evidence" value="ECO:0007669"/>
    <property type="project" value="InterPro"/>
</dbReference>
<dbReference type="InterPro" id="IPR030395">
    <property type="entry name" value="GP_PDE_dom"/>
</dbReference>
<evidence type="ECO:0000313" key="3">
    <source>
        <dbReference type="Proteomes" id="UP000198856"/>
    </source>
</evidence>
<evidence type="ECO:0000313" key="2">
    <source>
        <dbReference type="EMBL" id="SDJ42676.1"/>
    </source>
</evidence>
<keyword evidence="3" id="KW-1185">Reference proteome</keyword>